<keyword evidence="2 6" id="KW-0132">Cell division</keyword>
<keyword evidence="3 6" id="KW-0717">Septation</keyword>
<dbReference type="EMBL" id="QICN01000006">
    <property type="protein sequence ID" value="PXV67163.1"/>
    <property type="molecule type" value="Genomic_DNA"/>
</dbReference>
<dbReference type="HAMAP" id="MF_00267">
    <property type="entry name" value="MinC"/>
    <property type="match status" value="1"/>
</dbReference>
<dbReference type="SUPFAM" id="SSF63848">
    <property type="entry name" value="Cell-division inhibitor MinC, C-terminal domain"/>
    <property type="match status" value="1"/>
</dbReference>
<comment type="function">
    <text evidence="5 6">Cell division inhibitor that blocks the formation of polar Z ring septums. Rapidly oscillates between the poles of the cell to destabilize FtsZ filaments that have formed before they mature into polar Z rings. Prevents FtsZ polymerization.</text>
</comment>
<keyword evidence="4 6" id="KW-0131">Cell cycle</keyword>
<dbReference type="InterPro" id="IPR013033">
    <property type="entry name" value="MinC"/>
</dbReference>
<dbReference type="PANTHER" id="PTHR34108:SF1">
    <property type="entry name" value="SEPTUM SITE-DETERMINING PROTEIN MINC"/>
    <property type="match status" value="1"/>
</dbReference>
<dbReference type="RefSeq" id="WP_110265479.1">
    <property type="nucleotide sequence ID" value="NZ_CAKZQT010000001.1"/>
</dbReference>
<dbReference type="InterPro" id="IPR016098">
    <property type="entry name" value="CAP/MinC_C"/>
</dbReference>
<evidence type="ECO:0000259" key="7">
    <source>
        <dbReference type="Pfam" id="PF03775"/>
    </source>
</evidence>
<dbReference type="InterPro" id="IPR005526">
    <property type="entry name" value="Septum_form_inhib_MinC_C"/>
</dbReference>
<accession>A0A318E947</accession>
<evidence type="ECO:0000256" key="3">
    <source>
        <dbReference type="ARBA" id="ARBA00023210"/>
    </source>
</evidence>
<evidence type="ECO:0000256" key="4">
    <source>
        <dbReference type="ARBA" id="ARBA00023306"/>
    </source>
</evidence>
<evidence type="ECO:0000256" key="1">
    <source>
        <dbReference type="ARBA" id="ARBA00006291"/>
    </source>
</evidence>
<dbReference type="GO" id="GO:0000902">
    <property type="term" value="P:cell morphogenesis"/>
    <property type="evidence" value="ECO:0007669"/>
    <property type="project" value="InterPro"/>
</dbReference>
<evidence type="ECO:0000259" key="8">
    <source>
        <dbReference type="Pfam" id="PF05209"/>
    </source>
</evidence>
<dbReference type="Pfam" id="PF03775">
    <property type="entry name" value="MinC_C"/>
    <property type="match status" value="1"/>
</dbReference>
<dbReference type="Proteomes" id="UP000248330">
    <property type="component" value="Unassembled WGS sequence"/>
</dbReference>
<dbReference type="GO" id="GO:1901891">
    <property type="term" value="P:regulation of cell septum assembly"/>
    <property type="evidence" value="ECO:0007669"/>
    <property type="project" value="InterPro"/>
</dbReference>
<evidence type="ECO:0000256" key="2">
    <source>
        <dbReference type="ARBA" id="ARBA00022618"/>
    </source>
</evidence>
<comment type="subunit">
    <text evidence="6">Interacts with MinD and FtsZ.</text>
</comment>
<keyword evidence="10" id="KW-1185">Reference proteome</keyword>
<dbReference type="InterPro" id="IPR007874">
    <property type="entry name" value="MinC_N"/>
</dbReference>
<dbReference type="GO" id="GO:0000917">
    <property type="term" value="P:division septum assembly"/>
    <property type="evidence" value="ECO:0007669"/>
    <property type="project" value="UniProtKB-KW"/>
</dbReference>
<dbReference type="GO" id="GO:0051302">
    <property type="term" value="P:regulation of cell division"/>
    <property type="evidence" value="ECO:0007669"/>
    <property type="project" value="InterPro"/>
</dbReference>
<evidence type="ECO:0000313" key="10">
    <source>
        <dbReference type="Proteomes" id="UP000248330"/>
    </source>
</evidence>
<evidence type="ECO:0000256" key="5">
    <source>
        <dbReference type="ARBA" id="ARBA00025606"/>
    </source>
</evidence>
<feature type="domain" description="Septum formation inhibitor MinC N-terminal" evidence="8">
    <location>
        <begin position="7"/>
        <end position="73"/>
    </location>
</feature>
<dbReference type="Gene3D" id="3.30.70.260">
    <property type="match status" value="1"/>
</dbReference>
<dbReference type="Gene3D" id="2.160.20.70">
    <property type="match status" value="1"/>
</dbReference>
<comment type="caution">
    <text evidence="9">The sequence shown here is derived from an EMBL/GenBank/DDBJ whole genome shotgun (WGS) entry which is preliminary data.</text>
</comment>
<evidence type="ECO:0000313" key="9">
    <source>
        <dbReference type="EMBL" id="PXV67163.1"/>
    </source>
</evidence>
<dbReference type="NCBIfam" id="TIGR01222">
    <property type="entry name" value="minC"/>
    <property type="match status" value="1"/>
</dbReference>
<dbReference type="InterPro" id="IPR036145">
    <property type="entry name" value="MinC_C_sf"/>
</dbReference>
<comment type="similarity">
    <text evidence="1 6">Belongs to the MinC family.</text>
</comment>
<proteinExistence type="inferred from homology"/>
<protein>
    <recommendedName>
        <fullName evidence="6">Probable septum site-determining protein MinC</fullName>
    </recommendedName>
</protein>
<organism evidence="9 10">
    <name type="scientific">Sinimarinibacterium flocculans</name>
    <dbReference type="NCBI Taxonomy" id="985250"/>
    <lineage>
        <taxon>Bacteria</taxon>
        <taxon>Pseudomonadati</taxon>
        <taxon>Pseudomonadota</taxon>
        <taxon>Gammaproteobacteria</taxon>
        <taxon>Nevskiales</taxon>
        <taxon>Nevskiaceae</taxon>
        <taxon>Sinimarinibacterium</taxon>
    </lineage>
</organism>
<evidence type="ECO:0000256" key="6">
    <source>
        <dbReference type="HAMAP-Rule" id="MF_00267"/>
    </source>
</evidence>
<dbReference type="AlphaFoldDB" id="A0A318E947"/>
<dbReference type="OrthoDB" id="9794530at2"/>
<name>A0A318E947_9GAMM</name>
<feature type="domain" description="Septum formation inhibitor MinC C-terminal" evidence="7">
    <location>
        <begin position="123"/>
        <end position="224"/>
    </location>
</feature>
<dbReference type="PANTHER" id="PTHR34108">
    <property type="entry name" value="SEPTUM SITE-DETERMINING PROTEIN MINC"/>
    <property type="match status" value="1"/>
</dbReference>
<sequence>MTSNKALEFKGRMLSLTRARILDPDPNAISTQLQEFARQMPQAVRGMPVMLEADRAVPIEGVIAAMREVGMQPVGVADGPLAGAAAACGLAVLPADGGQRSRSAAVPAEPAPAAPAPRRSARIVTEPVRSGQQIYAAEGDLIVLSTVSAGAEIAADGCVHVYGVLRGRAIAGARGDADARIFCRRFEAELVAVAGVYAVAEQMQGELRRQAVQVWLADGKLRIERLEG</sequence>
<gene>
    <name evidence="6" type="primary">minC</name>
    <name evidence="9" type="ORF">C8D93_106140</name>
</gene>
<dbReference type="Pfam" id="PF05209">
    <property type="entry name" value="MinC_N"/>
    <property type="match status" value="1"/>
</dbReference>
<reference evidence="9 10" key="1">
    <citation type="submission" date="2018-04" db="EMBL/GenBank/DDBJ databases">
        <title>Genomic Encyclopedia of Type Strains, Phase IV (KMG-IV): sequencing the most valuable type-strain genomes for metagenomic binning, comparative biology and taxonomic classification.</title>
        <authorList>
            <person name="Goeker M."/>
        </authorList>
    </citation>
    <scope>NUCLEOTIDE SEQUENCE [LARGE SCALE GENOMIC DNA]</scope>
    <source>
        <strain evidence="9 10">DSM 104150</strain>
    </source>
</reference>